<keyword evidence="10" id="KW-0479">Metal-binding</keyword>
<keyword evidence="7" id="KW-0833">Ubl conjugation pathway</keyword>
<evidence type="ECO:0000256" key="7">
    <source>
        <dbReference type="ARBA" id="ARBA00022786"/>
    </source>
</evidence>
<reference evidence="13" key="1">
    <citation type="submission" date="2021-01" db="EMBL/GenBank/DDBJ databases">
        <authorList>
            <consortium name="Genoscope - CEA"/>
            <person name="William W."/>
        </authorList>
    </citation>
    <scope>NUCLEOTIDE SEQUENCE</scope>
</reference>
<evidence type="ECO:0000313" key="14">
    <source>
        <dbReference type="Proteomes" id="UP000689195"/>
    </source>
</evidence>
<comment type="pathway">
    <text evidence="3">Protein modification; protein ubiquitination.</text>
</comment>
<dbReference type="Pfam" id="PF13639">
    <property type="entry name" value="zf-RING_2"/>
    <property type="match status" value="1"/>
</dbReference>
<evidence type="ECO:0000256" key="1">
    <source>
        <dbReference type="ARBA" id="ARBA00000900"/>
    </source>
</evidence>
<evidence type="ECO:0000256" key="10">
    <source>
        <dbReference type="PROSITE-ProRule" id="PRU00175"/>
    </source>
</evidence>
<evidence type="ECO:0000256" key="9">
    <source>
        <dbReference type="ARBA" id="ARBA00023136"/>
    </source>
</evidence>
<protein>
    <recommendedName>
        <fullName evidence="4">RING-type E3 ubiquitin transferase</fullName>
        <ecNumber evidence="4">2.3.2.27</ecNumber>
    </recommendedName>
</protein>
<keyword evidence="14" id="KW-1185">Reference proteome</keyword>
<gene>
    <name evidence="13" type="ORF">PPENT_87.1.T0630033</name>
</gene>
<keyword evidence="6 11" id="KW-0812">Transmembrane</keyword>
<dbReference type="PROSITE" id="PS50089">
    <property type="entry name" value="ZF_RING_2"/>
    <property type="match status" value="1"/>
</dbReference>
<evidence type="ECO:0000256" key="11">
    <source>
        <dbReference type="SAM" id="Phobius"/>
    </source>
</evidence>
<evidence type="ECO:0000313" key="13">
    <source>
        <dbReference type="EMBL" id="CAD8175393.1"/>
    </source>
</evidence>
<evidence type="ECO:0000259" key="12">
    <source>
        <dbReference type="PROSITE" id="PS50089"/>
    </source>
</evidence>
<feature type="transmembrane region" description="Helical" evidence="11">
    <location>
        <begin position="348"/>
        <end position="368"/>
    </location>
</feature>
<evidence type="ECO:0000256" key="5">
    <source>
        <dbReference type="ARBA" id="ARBA00022679"/>
    </source>
</evidence>
<proteinExistence type="predicted"/>
<dbReference type="OrthoDB" id="288306at2759"/>
<keyword evidence="10" id="KW-0863">Zinc-finger</keyword>
<dbReference type="EMBL" id="CAJJDO010000063">
    <property type="protein sequence ID" value="CAD8175393.1"/>
    <property type="molecule type" value="Genomic_DNA"/>
</dbReference>
<evidence type="ECO:0000256" key="8">
    <source>
        <dbReference type="ARBA" id="ARBA00022989"/>
    </source>
</evidence>
<sequence>MMILQIVAKDLSESEFVDILLNSTYKAELLIRISDKRCAIKCQFWRQIGSIEINFLHPVYIEGKKVNLGQVNIALEDEPFDMNYSQRYRVWNGTTNFVQQNQYEQNLGYFEITCQIDYEIYSFYGINSCKLLFMTRIVSEIYYEREEIQTCIQIMNKEMNDSKCNFFNTLILEHSAEVLQKVHAKLNPEIQAPITLPDQQCQSFSKDSKFEGICTISFILFFQLILRNWNNQQFRQQISIVSFEYVINYDHYLGLLYSNIYYKSVNLYIRNKGLILLFVVHVVFGISLFIKSLDVSLNIRRIINRLTKIQKNQNNSLNFFPQLYHMYFYNLDFLSFYFFPLLEEYDSGYSSLLTIGFILIPQIIHNFGLRTNPIFIPKQIFGFLSIKIASYLYSLGHLNNISQRDNQYIVIPFSVFFAQQIYCLYEIHGADFFKIIQKGTLSKKYHYYYENESQESEECAICLLNLKNEPDYSYQDQEVLLGSKLLMITPCGHKFHSTCLIIWNKLQLTCPYCRNIIPPIIQ</sequence>
<evidence type="ECO:0000256" key="2">
    <source>
        <dbReference type="ARBA" id="ARBA00004127"/>
    </source>
</evidence>
<feature type="transmembrane region" description="Helical" evidence="11">
    <location>
        <begin position="274"/>
        <end position="293"/>
    </location>
</feature>
<comment type="subcellular location">
    <subcellularLocation>
        <location evidence="2">Endomembrane system</location>
        <topology evidence="2">Multi-pass membrane protein</topology>
    </subcellularLocation>
</comment>
<evidence type="ECO:0000256" key="3">
    <source>
        <dbReference type="ARBA" id="ARBA00004906"/>
    </source>
</evidence>
<dbReference type="Proteomes" id="UP000689195">
    <property type="component" value="Unassembled WGS sequence"/>
</dbReference>
<keyword evidence="10" id="KW-0862">Zinc</keyword>
<dbReference type="InterPro" id="IPR001841">
    <property type="entry name" value="Znf_RING"/>
</dbReference>
<dbReference type="SMART" id="SM00184">
    <property type="entry name" value="RING"/>
    <property type="match status" value="1"/>
</dbReference>
<dbReference type="EC" id="2.3.2.27" evidence="4"/>
<dbReference type="GO" id="GO:0008270">
    <property type="term" value="F:zinc ion binding"/>
    <property type="evidence" value="ECO:0007669"/>
    <property type="project" value="UniProtKB-KW"/>
</dbReference>
<keyword evidence="9 11" id="KW-0472">Membrane</keyword>
<dbReference type="GO" id="GO:0061630">
    <property type="term" value="F:ubiquitin protein ligase activity"/>
    <property type="evidence" value="ECO:0007669"/>
    <property type="project" value="UniProtKB-EC"/>
</dbReference>
<organism evidence="13 14">
    <name type="scientific">Paramecium pentaurelia</name>
    <dbReference type="NCBI Taxonomy" id="43138"/>
    <lineage>
        <taxon>Eukaryota</taxon>
        <taxon>Sar</taxon>
        <taxon>Alveolata</taxon>
        <taxon>Ciliophora</taxon>
        <taxon>Intramacronucleata</taxon>
        <taxon>Oligohymenophorea</taxon>
        <taxon>Peniculida</taxon>
        <taxon>Parameciidae</taxon>
        <taxon>Paramecium</taxon>
    </lineage>
</organism>
<dbReference type="InterPro" id="IPR021319">
    <property type="entry name" value="DUF2921"/>
</dbReference>
<feature type="domain" description="RING-type" evidence="12">
    <location>
        <begin position="459"/>
        <end position="514"/>
    </location>
</feature>
<name>A0A8S1VG46_9CILI</name>
<evidence type="ECO:0000256" key="4">
    <source>
        <dbReference type="ARBA" id="ARBA00012483"/>
    </source>
</evidence>
<keyword evidence="8 11" id="KW-1133">Transmembrane helix</keyword>
<keyword evidence="5" id="KW-0808">Transferase</keyword>
<evidence type="ECO:0000256" key="6">
    <source>
        <dbReference type="ARBA" id="ARBA00022692"/>
    </source>
</evidence>
<dbReference type="AlphaFoldDB" id="A0A8S1VG46"/>
<accession>A0A8S1VG46</accession>
<dbReference type="Pfam" id="PF11145">
    <property type="entry name" value="DUF2921"/>
    <property type="match status" value="1"/>
</dbReference>
<feature type="transmembrane region" description="Helical" evidence="11">
    <location>
        <begin position="323"/>
        <end position="342"/>
    </location>
</feature>
<dbReference type="GO" id="GO:0012505">
    <property type="term" value="C:endomembrane system"/>
    <property type="evidence" value="ECO:0007669"/>
    <property type="project" value="UniProtKB-SubCell"/>
</dbReference>
<comment type="catalytic activity">
    <reaction evidence="1">
        <text>S-ubiquitinyl-[E2 ubiquitin-conjugating enzyme]-L-cysteine + [acceptor protein]-L-lysine = [E2 ubiquitin-conjugating enzyme]-L-cysteine + N(6)-ubiquitinyl-[acceptor protein]-L-lysine.</text>
        <dbReference type="EC" id="2.3.2.27"/>
    </reaction>
</comment>
<comment type="caution">
    <text evidence="13">The sequence shown here is derived from an EMBL/GenBank/DDBJ whole genome shotgun (WGS) entry which is preliminary data.</text>
</comment>